<dbReference type="EMBL" id="CP003185">
    <property type="protein sequence ID" value="AFK94304.1"/>
    <property type="molecule type" value="Genomic_DNA"/>
</dbReference>
<accession>I3WBV3</accession>
<proteinExistence type="predicted"/>
<sequence length="553" mass="60389">MKKVVFVLILIVYLVISLYAYAQTPQIFYDTYTDFNYIDTGKTTANVDTTKITGSDIGAVNLPFYIYPGILKVRDNKDIVVVNGNGISTYSFDGTQMVENPLLHINVTDPLSISLLNGYDVSVMTSTGVTTYSFDGSSMLQNPFLSITGLNNPINIASLSDKSIDVLDKQGNVSNYAFDGSSMIQNPILSKSGISNPLEISSGFNSYDFAVLQNNSVTYYSFDGTNIISNPFLSISGLSKPVAFDVTNNGKDMIVLDNNSVKYFQFDGSQMIQNSFLSFSGLNNPIAIAFEPNTSSYVVLDQNSDGTYKARYFQFDGSKMVENPYLEVSGLQINSKLYETGKVLYSIPIQLSQNVNNLIVNYSSSTPTNTGINIEVSLDGGTTWTSVSNGVPVAVPQGNMLVYRATLTTSDGVNTPELYWLSILDNTLRVYNFTVTDIVNPPVSQTLPTNTFPIYIKAGYNFSFTVNTSGNADSVTADFYDSNTNNLIGSVNLTKTGDEIWSGTYHTPADLVDTTLNVVFTAYRGSESVQARYDNFAVIQGSALGDLIIQRTN</sequence>
<dbReference type="Proteomes" id="UP000006178">
    <property type="component" value="Plasmid pMU3262"/>
</dbReference>
<dbReference type="AlphaFoldDB" id="I3WBV3"/>
<evidence type="ECO:0000313" key="2">
    <source>
        <dbReference type="EMBL" id="AFK94304.1"/>
    </source>
</evidence>
<keyword evidence="2" id="KW-0614">Plasmid</keyword>
<name>I3WBV3_THESW</name>
<dbReference type="BioCyc" id="TSAC1094508:GLMA-2803-MONOMER"/>
<keyword evidence="3" id="KW-1185">Reference proteome</keyword>
<dbReference type="RefSeq" id="WP_014759575.1">
    <property type="nucleotide sequence ID" value="NC_017998.1"/>
</dbReference>
<gene>
    <name evidence="2" type="ordered locus">Tsac_2757</name>
</gene>
<protein>
    <submittedName>
        <fullName evidence="2">Uncharacterized protein</fullName>
    </submittedName>
</protein>
<feature type="chain" id="PRO_5003681879" evidence="1">
    <location>
        <begin position="23"/>
        <end position="553"/>
    </location>
</feature>
<dbReference type="KEGG" id="tsh:Tsac_2757"/>
<geneLocation type="plasmid" evidence="2 3">
    <name>pMU3262</name>
</geneLocation>
<organism evidence="2 3">
    <name type="scientific">Thermoanaerobacterium saccharolyticum (strain DSM 8691 / JW/SL-YS485)</name>
    <dbReference type="NCBI Taxonomy" id="1094508"/>
    <lineage>
        <taxon>Bacteria</taxon>
        <taxon>Bacillati</taxon>
        <taxon>Bacillota</taxon>
        <taxon>Clostridia</taxon>
        <taxon>Thermoanaerobacterales</taxon>
        <taxon>Thermoanaerobacteraceae</taxon>
        <taxon>Thermoanaerobacterium</taxon>
    </lineage>
</organism>
<feature type="signal peptide" evidence="1">
    <location>
        <begin position="1"/>
        <end position="22"/>
    </location>
</feature>
<evidence type="ECO:0000313" key="3">
    <source>
        <dbReference type="Proteomes" id="UP000006178"/>
    </source>
</evidence>
<dbReference type="PATRIC" id="fig|1094508.3.peg.2787"/>
<keyword evidence="1" id="KW-0732">Signal</keyword>
<reference evidence="2 3" key="1">
    <citation type="journal article" date="2014" name="Appl. Environ. Microbiol.">
        <title>Profile of Secreted Hydrolases, Associated Proteins, and SlpA in Thermoanaerobacterium saccharolyticum during the Degradation of Hemicellulose.</title>
        <authorList>
            <person name="Currie D.H."/>
            <person name="Guss A.M."/>
            <person name="Herring C.D."/>
            <person name="Giannone R.J."/>
            <person name="Johnson C.M."/>
            <person name="Lankford P.K."/>
            <person name="Brown S.D."/>
            <person name="Hettich R.L."/>
            <person name="Lynd L.R."/>
        </authorList>
    </citation>
    <scope>NUCLEOTIDE SEQUENCE [LARGE SCALE GENOMIC DNA]</scope>
    <source>
        <strain evidence="3">DSM 8691 / JW/SL-YS485</strain>
    </source>
</reference>
<evidence type="ECO:0000256" key="1">
    <source>
        <dbReference type="SAM" id="SignalP"/>
    </source>
</evidence>